<reference evidence="8" key="1">
    <citation type="submission" date="2017-02" db="EMBL/GenBank/DDBJ databases">
        <authorList>
            <person name="Varghese N."/>
            <person name="Submissions S."/>
        </authorList>
    </citation>
    <scope>NUCLEOTIDE SEQUENCE [LARGE SCALE GENOMIC DNA]</scope>
    <source>
        <strain evidence="8">DSM 16521</strain>
    </source>
</reference>
<dbReference type="PANTHER" id="PTHR47683:SF4">
    <property type="entry name" value="PSEUDOURIDINE SYNTHASE"/>
    <property type="match status" value="1"/>
</dbReference>
<dbReference type="SUPFAM" id="SSF55174">
    <property type="entry name" value="Alpha-L RNA-binding motif"/>
    <property type="match status" value="1"/>
</dbReference>
<dbReference type="AlphaFoldDB" id="A0A1T4SFQ1"/>
<evidence type="ECO:0000256" key="3">
    <source>
        <dbReference type="ARBA" id="ARBA00023235"/>
    </source>
</evidence>
<dbReference type="RefSeq" id="WP_078666609.1">
    <property type="nucleotide sequence ID" value="NZ_FUXM01000055.1"/>
</dbReference>
<proteinExistence type="inferred from homology"/>
<dbReference type="InterPro" id="IPR018496">
    <property type="entry name" value="PsdUridine_synth_RsuA/RluB_CS"/>
</dbReference>
<comment type="similarity">
    <text evidence="1 5">Belongs to the pseudouridine synthase RsuA family.</text>
</comment>
<dbReference type="GO" id="GO:0000455">
    <property type="term" value="P:enzyme-directed rRNA pseudouridine synthesis"/>
    <property type="evidence" value="ECO:0007669"/>
    <property type="project" value="UniProtKB-ARBA"/>
</dbReference>
<dbReference type="InterPro" id="IPR042092">
    <property type="entry name" value="PsdUridine_s_RsuA/RluB/E/F_cat"/>
</dbReference>
<dbReference type="Pfam" id="PF00849">
    <property type="entry name" value="PseudoU_synth_2"/>
    <property type="match status" value="1"/>
</dbReference>
<dbReference type="GO" id="GO:0005829">
    <property type="term" value="C:cytosol"/>
    <property type="evidence" value="ECO:0007669"/>
    <property type="project" value="UniProtKB-ARBA"/>
</dbReference>
<dbReference type="CDD" id="cd02553">
    <property type="entry name" value="PseudoU_synth_RsuA"/>
    <property type="match status" value="1"/>
</dbReference>
<dbReference type="InterPro" id="IPR006145">
    <property type="entry name" value="PsdUridine_synth_RsuA/RluA"/>
</dbReference>
<evidence type="ECO:0000313" key="7">
    <source>
        <dbReference type="EMBL" id="SKA27022.1"/>
    </source>
</evidence>
<dbReference type="InterPro" id="IPR020103">
    <property type="entry name" value="PsdUridine_synth_cat_dom_sf"/>
</dbReference>
<dbReference type="InterPro" id="IPR050343">
    <property type="entry name" value="RsuA_PseudoU_synthase"/>
</dbReference>
<dbReference type="FunFam" id="3.30.70.1560:FF:000001">
    <property type="entry name" value="Pseudouridine synthase"/>
    <property type="match status" value="1"/>
</dbReference>
<accession>A0A1T4SFQ1</accession>
<dbReference type="SUPFAM" id="SSF55120">
    <property type="entry name" value="Pseudouridine synthase"/>
    <property type="match status" value="1"/>
</dbReference>
<dbReference type="OrthoDB" id="9807213at2"/>
<protein>
    <recommendedName>
        <fullName evidence="5">Pseudouridine synthase</fullName>
        <ecNumber evidence="5">5.4.99.-</ecNumber>
    </recommendedName>
</protein>
<dbReference type="InterPro" id="IPR036986">
    <property type="entry name" value="S4_RNA-bd_sf"/>
</dbReference>
<dbReference type="InterPro" id="IPR000748">
    <property type="entry name" value="PsdUridine_synth_RsuA/RluB/E/F"/>
</dbReference>
<dbReference type="Gene3D" id="3.30.70.1560">
    <property type="entry name" value="Alpha-L RNA-binding motif"/>
    <property type="match status" value="1"/>
</dbReference>
<name>A0A1T4SFQ1_9FIRM</name>
<keyword evidence="2 4" id="KW-0694">RNA-binding</keyword>
<gene>
    <name evidence="7" type="ORF">SAMN02745885_02652</name>
</gene>
<keyword evidence="8" id="KW-1185">Reference proteome</keyword>
<dbReference type="CDD" id="cd00165">
    <property type="entry name" value="S4"/>
    <property type="match status" value="1"/>
</dbReference>
<organism evidence="7 8">
    <name type="scientific">Carboxydocella sporoproducens DSM 16521</name>
    <dbReference type="NCBI Taxonomy" id="1121270"/>
    <lineage>
        <taxon>Bacteria</taxon>
        <taxon>Bacillati</taxon>
        <taxon>Bacillota</taxon>
        <taxon>Clostridia</taxon>
        <taxon>Eubacteriales</taxon>
        <taxon>Clostridiales Family XVI. Incertae Sedis</taxon>
        <taxon>Carboxydocella</taxon>
    </lineage>
</organism>
<dbReference type="NCBIfam" id="TIGR00093">
    <property type="entry name" value="pseudouridine synthase"/>
    <property type="match status" value="1"/>
</dbReference>
<evidence type="ECO:0000256" key="1">
    <source>
        <dbReference type="ARBA" id="ARBA00008348"/>
    </source>
</evidence>
<dbReference type="GO" id="GO:0120159">
    <property type="term" value="F:rRNA pseudouridine synthase activity"/>
    <property type="evidence" value="ECO:0007669"/>
    <property type="project" value="UniProtKB-ARBA"/>
</dbReference>
<dbReference type="GO" id="GO:0003723">
    <property type="term" value="F:RNA binding"/>
    <property type="evidence" value="ECO:0007669"/>
    <property type="project" value="UniProtKB-KW"/>
</dbReference>
<evidence type="ECO:0000256" key="4">
    <source>
        <dbReference type="PROSITE-ProRule" id="PRU00182"/>
    </source>
</evidence>
<evidence type="ECO:0000256" key="5">
    <source>
        <dbReference type="RuleBase" id="RU003887"/>
    </source>
</evidence>
<dbReference type="Gene3D" id="3.10.290.10">
    <property type="entry name" value="RNA-binding S4 domain"/>
    <property type="match status" value="1"/>
</dbReference>
<sequence length="242" mass="26965">MARERLDRILAHLGLGSRKEVKGLIKAGKITVDGRLANDPGEPIDPESCCLAVDGQCLTYRRHFHYLLNKPSGVITATTDRRERTVLDLLPAEWRRPNLFPVGRLDKDTEGLLLLTTDGQLAHRLLAPKHHVDKTYLVRVDGPLGEREQKAIEQGVELEDGYLTQPGRLEILRAETPGEGLITIHEGKYHQIKRMFAALGLKVIYLKRMSMGPLQLDPALAPGEARPLTAAEEASLYAFIQT</sequence>
<dbReference type="SMART" id="SM00363">
    <property type="entry name" value="S4"/>
    <property type="match status" value="1"/>
</dbReference>
<dbReference type="InterPro" id="IPR002942">
    <property type="entry name" value="S4_RNA-bd"/>
</dbReference>
<dbReference type="PANTHER" id="PTHR47683">
    <property type="entry name" value="PSEUDOURIDINE SYNTHASE FAMILY PROTEIN-RELATED"/>
    <property type="match status" value="1"/>
</dbReference>
<dbReference type="EMBL" id="FUXM01000055">
    <property type="protein sequence ID" value="SKA27022.1"/>
    <property type="molecule type" value="Genomic_DNA"/>
</dbReference>
<evidence type="ECO:0000313" key="8">
    <source>
        <dbReference type="Proteomes" id="UP000189933"/>
    </source>
</evidence>
<dbReference type="Proteomes" id="UP000189933">
    <property type="component" value="Unassembled WGS sequence"/>
</dbReference>
<feature type="domain" description="RNA-binding S4" evidence="6">
    <location>
        <begin position="4"/>
        <end position="68"/>
    </location>
</feature>
<dbReference type="Gene3D" id="3.30.70.580">
    <property type="entry name" value="Pseudouridine synthase I, catalytic domain, N-terminal subdomain"/>
    <property type="match status" value="1"/>
</dbReference>
<dbReference type="InterPro" id="IPR020094">
    <property type="entry name" value="TruA/RsuA/RluB/E/F_N"/>
</dbReference>
<dbReference type="Pfam" id="PF01479">
    <property type="entry name" value="S4"/>
    <property type="match status" value="1"/>
</dbReference>
<dbReference type="PROSITE" id="PS50889">
    <property type="entry name" value="S4"/>
    <property type="match status" value="1"/>
</dbReference>
<evidence type="ECO:0000259" key="6">
    <source>
        <dbReference type="SMART" id="SM00363"/>
    </source>
</evidence>
<evidence type="ECO:0000256" key="2">
    <source>
        <dbReference type="ARBA" id="ARBA00022884"/>
    </source>
</evidence>
<keyword evidence="3 5" id="KW-0413">Isomerase</keyword>
<dbReference type="PROSITE" id="PS01149">
    <property type="entry name" value="PSI_RSU"/>
    <property type="match status" value="1"/>
</dbReference>
<dbReference type="EC" id="5.4.99.-" evidence="5"/>